<evidence type="ECO:0000256" key="3">
    <source>
        <dbReference type="ARBA" id="ARBA00022475"/>
    </source>
</evidence>
<evidence type="ECO:0000313" key="11">
    <source>
        <dbReference type="EMBL" id="GEC15240.1"/>
    </source>
</evidence>
<accession>A0A4Y3WB14</accession>
<keyword evidence="4 9" id="KW-0812">Transmembrane</keyword>
<protein>
    <recommendedName>
        <fullName evidence="9">Sec-independent protein translocase protein TatB</fullName>
    </recommendedName>
</protein>
<keyword evidence="6 9" id="KW-1133">Transmembrane helix</keyword>
<comment type="similarity">
    <text evidence="9">Belongs to the TatB family.</text>
</comment>
<comment type="function">
    <text evidence="9">Part of the twin-arginine translocation (Tat) system that transports large folded proteins containing a characteristic twin-arginine motif in their signal peptide across membranes. Together with TatC, TatB is part of a receptor directly interacting with Tat signal peptides. TatB may form an oligomeric binding site that transiently accommodates folded Tat precursor proteins before their translocation.</text>
</comment>
<dbReference type="InterPro" id="IPR018448">
    <property type="entry name" value="TatB"/>
</dbReference>
<evidence type="ECO:0000256" key="8">
    <source>
        <dbReference type="ARBA" id="ARBA00023136"/>
    </source>
</evidence>
<dbReference type="GO" id="GO:0043953">
    <property type="term" value="P:protein transport by the Tat complex"/>
    <property type="evidence" value="ECO:0007669"/>
    <property type="project" value="UniProtKB-UniRule"/>
</dbReference>
<feature type="compositionally biased region" description="Low complexity" evidence="10">
    <location>
        <begin position="104"/>
        <end position="124"/>
    </location>
</feature>
<dbReference type="OrthoDB" id="7206969at2"/>
<keyword evidence="3 9" id="KW-1003">Cell membrane</keyword>
<comment type="subunit">
    <text evidence="9">The Tat system comprises two distinct complexes: a TatABC complex, containing multiple copies of TatA, TatB and TatC subunits, and a separate TatA complex, containing only TatA subunits. Substrates initially bind to the TatABC complex, which probably triggers association of the separate TatA complex to form the active translocon.</text>
</comment>
<dbReference type="PANTHER" id="PTHR33162">
    <property type="entry name" value="SEC-INDEPENDENT PROTEIN TRANSLOCASE PROTEIN TATA, CHLOROPLASTIC"/>
    <property type="match status" value="1"/>
</dbReference>
<dbReference type="Proteomes" id="UP000318825">
    <property type="component" value="Unassembled WGS sequence"/>
</dbReference>
<dbReference type="Pfam" id="PF02416">
    <property type="entry name" value="TatA_B_E"/>
    <property type="match status" value="1"/>
</dbReference>
<evidence type="ECO:0000256" key="5">
    <source>
        <dbReference type="ARBA" id="ARBA00022927"/>
    </source>
</evidence>
<dbReference type="HAMAP" id="MF_00237">
    <property type="entry name" value="TatB"/>
    <property type="match status" value="1"/>
</dbReference>
<evidence type="ECO:0000313" key="12">
    <source>
        <dbReference type="Proteomes" id="UP000318825"/>
    </source>
</evidence>
<proteinExistence type="inferred from homology"/>
<keyword evidence="2 9" id="KW-0813">Transport</keyword>
<evidence type="ECO:0000256" key="6">
    <source>
        <dbReference type="ARBA" id="ARBA00022989"/>
    </source>
</evidence>
<evidence type="ECO:0000256" key="7">
    <source>
        <dbReference type="ARBA" id="ARBA00023010"/>
    </source>
</evidence>
<dbReference type="GO" id="GO:0008320">
    <property type="term" value="F:protein transmembrane transporter activity"/>
    <property type="evidence" value="ECO:0007669"/>
    <property type="project" value="UniProtKB-UniRule"/>
</dbReference>
<reference evidence="11 12" key="1">
    <citation type="submission" date="2019-06" db="EMBL/GenBank/DDBJ databases">
        <title>Whole genome shotgun sequence of Nitrobacter winogradskyi NBRC 14297.</title>
        <authorList>
            <person name="Hosoyama A."/>
            <person name="Uohara A."/>
            <person name="Ohji S."/>
            <person name="Ichikawa N."/>
        </authorList>
    </citation>
    <scope>NUCLEOTIDE SEQUENCE [LARGE SCALE GENOMIC DNA]</scope>
    <source>
        <strain evidence="11 12">NBRC 14297</strain>
    </source>
</reference>
<dbReference type="EMBL" id="BJNF01000027">
    <property type="protein sequence ID" value="GEC15240.1"/>
    <property type="molecule type" value="Genomic_DNA"/>
</dbReference>
<evidence type="ECO:0000256" key="10">
    <source>
        <dbReference type="SAM" id="MobiDB-lite"/>
    </source>
</evidence>
<comment type="caution">
    <text evidence="11">The sequence shown here is derived from an EMBL/GenBank/DDBJ whole genome shotgun (WGS) entry which is preliminary data.</text>
</comment>
<gene>
    <name evidence="9 11" type="primary">tatB</name>
    <name evidence="11" type="ORF">NWI01_11320</name>
</gene>
<keyword evidence="8 9" id="KW-0472">Membrane</keyword>
<dbReference type="NCBIfam" id="TIGR01410">
    <property type="entry name" value="tatB"/>
    <property type="match status" value="1"/>
</dbReference>
<comment type="subcellular location">
    <subcellularLocation>
        <location evidence="9">Cell membrane</location>
        <topology evidence="9">Single-pass membrane protein</topology>
    </subcellularLocation>
    <subcellularLocation>
        <location evidence="1">Membrane</location>
        <topology evidence="1">Single-pass membrane protein</topology>
    </subcellularLocation>
</comment>
<evidence type="ECO:0000256" key="1">
    <source>
        <dbReference type="ARBA" id="ARBA00004167"/>
    </source>
</evidence>
<feature type="region of interest" description="Disordered" evidence="10">
    <location>
        <begin position="77"/>
        <end position="179"/>
    </location>
</feature>
<organism evidence="11 12">
    <name type="scientific">Nitrobacter winogradskyi</name>
    <name type="common">Nitrobacter agilis</name>
    <dbReference type="NCBI Taxonomy" id="913"/>
    <lineage>
        <taxon>Bacteria</taxon>
        <taxon>Pseudomonadati</taxon>
        <taxon>Pseudomonadota</taxon>
        <taxon>Alphaproteobacteria</taxon>
        <taxon>Hyphomicrobiales</taxon>
        <taxon>Nitrobacteraceae</taxon>
        <taxon>Nitrobacter</taxon>
    </lineage>
</organism>
<feature type="compositionally biased region" description="Basic and acidic residues" evidence="10">
    <location>
        <begin position="164"/>
        <end position="179"/>
    </location>
</feature>
<dbReference type="PRINTS" id="PR01506">
    <property type="entry name" value="TATBPROTEIN"/>
</dbReference>
<evidence type="ECO:0000256" key="9">
    <source>
        <dbReference type="HAMAP-Rule" id="MF_00237"/>
    </source>
</evidence>
<evidence type="ECO:0000256" key="4">
    <source>
        <dbReference type="ARBA" id="ARBA00022692"/>
    </source>
</evidence>
<dbReference type="RefSeq" id="WP_141382975.1">
    <property type="nucleotide sequence ID" value="NZ_BJNF01000027.1"/>
</dbReference>
<name>A0A4Y3WB14_NITWI</name>
<keyword evidence="7 9" id="KW-0811">Translocation</keyword>
<sequence length="179" mass="18774">MFDIGWSELLVIGVVALIAIGPKELPGVLRTVGQWMGKARRMAAEFQGQFNEAMREAEMADLKKSFDEVRDATSGLTRGDLMTRLTDSLGEPPRLEDLDKPATGADKPSASPDAASASGSAAPAIPETFTQSDAGTSTTGPLAITPQAHQDATAVEPPEVAPEASHEGRDETARDAKAS</sequence>
<dbReference type="PANTHER" id="PTHR33162:SF1">
    <property type="entry name" value="SEC-INDEPENDENT PROTEIN TRANSLOCASE PROTEIN TATA, CHLOROPLASTIC"/>
    <property type="match status" value="1"/>
</dbReference>
<evidence type="ECO:0000256" key="2">
    <source>
        <dbReference type="ARBA" id="ARBA00022448"/>
    </source>
</evidence>
<dbReference type="Gene3D" id="1.20.5.3310">
    <property type="match status" value="1"/>
</dbReference>
<dbReference type="AlphaFoldDB" id="A0A4Y3WB14"/>
<keyword evidence="5 9" id="KW-0653">Protein transport</keyword>
<dbReference type="InterPro" id="IPR003369">
    <property type="entry name" value="TatA/B/E"/>
</dbReference>
<dbReference type="GO" id="GO:0033281">
    <property type="term" value="C:TAT protein transport complex"/>
    <property type="evidence" value="ECO:0007669"/>
    <property type="project" value="UniProtKB-UniRule"/>
</dbReference>
<feature type="compositionally biased region" description="Polar residues" evidence="10">
    <location>
        <begin position="128"/>
        <end position="140"/>
    </location>
</feature>